<comment type="similarity">
    <text evidence="1">Belongs to the FAM216 family.</text>
</comment>
<evidence type="ECO:0000313" key="3">
    <source>
        <dbReference type="Ensembl" id="ENSCCNP00000014010.1"/>
    </source>
</evidence>
<dbReference type="Ensembl" id="ENSCCNT00000018382.1">
    <property type="protein sequence ID" value="ENSCCNP00000014010.1"/>
    <property type="gene ID" value="ENSCCNG00000014518.1"/>
</dbReference>
<evidence type="ECO:0000256" key="2">
    <source>
        <dbReference type="SAM" id="MobiDB-lite"/>
    </source>
</evidence>
<reference evidence="3" key="1">
    <citation type="submission" date="2023-09" db="UniProtKB">
        <authorList>
            <consortium name="Ensembl"/>
        </authorList>
    </citation>
    <scope>IDENTIFICATION</scope>
</reference>
<name>A0A8C0WN88_CASCN</name>
<dbReference type="PANTHER" id="PTHR16476:SF3">
    <property type="entry name" value="PROTEIN FAM216B"/>
    <property type="match status" value="1"/>
</dbReference>
<accession>A0A8C0WN88</accession>
<dbReference type="KEGG" id="ccan:109675202"/>
<feature type="region of interest" description="Disordered" evidence="2">
    <location>
        <begin position="121"/>
        <end position="145"/>
    </location>
</feature>
<evidence type="ECO:0000256" key="1">
    <source>
        <dbReference type="ARBA" id="ARBA00008615"/>
    </source>
</evidence>
<dbReference type="OrthoDB" id="9902980at2759"/>
<dbReference type="AlphaFoldDB" id="A0A8C0WN88"/>
<evidence type="ECO:0008006" key="4">
    <source>
        <dbReference type="Google" id="ProtNLM"/>
    </source>
</evidence>
<dbReference type="InterPro" id="IPR029373">
    <property type="entry name" value="FAM216"/>
</dbReference>
<dbReference type="Pfam" id="PF15107">
    <property type="entry name" value="FAM216B"/>
    <property type="match status" value="1"/>
</dbReference>
<feature type="compositionally biased region" description="Basic and acidic residues" evidence="2">
    <location>
        <begin position="135"/>
        <end position="145"/>
    </location>
</feature>
<dbReference type="GeneID" id="109675202"/>
<protein>
    <recommendedName>
        <fullName evidence="4">Protein FAM216B</fullName>
    </recommendedName>
</protein>
<dbReference type="PANTHER" id="PTHR16476">
    <property type="entry name" value="FAMILY WITH SEQUENCE SIMILARITY 216 MEMBER A"/>
    <property type="match status" value="1"/>
</dbReference>
<organism evidence="3">
    <name type="scientific">Castor canadensis</name>
    <name type="common">American beaver</name>
    <dbReference type="NCBI Taxonomy" id="51338"/>
    <lineage>
        <taxon>Eukaryota</taxon>
        <taxon>Metazoa</taxon>
        <taxon>Chordata</taxon>
        <taxon>Craniata</taxon>
        <taxon>Vertebrata</taxon>
        <taxon>Euteleostomi</taxon>
        <taxon>Mammalia</taxon>
        <taxon>Eutheria</taxon>
        <taxon>Euarchontoglires</taxon>
        <taxon>Glires</taxon>
        <taxon>Rodentia</taxon>
        <taxon>Castorimorpha</taxon>
        <taxon>Castoridae</taxon>
        <taxon>Castor</taxon>
    </lineage>
</organism>
<gene>
    <name evidence="3" type="primary">Fam216b</name>
</gene>
<sequence>MGRNWKRQQNLQNVLQIPHISVPPSASDTSLLKNLTRGQQCYLYSIMRIYDSRPLWEALHTCYIHSFVHQQRLGCITQQEASCCATVLRDSTKIASAKVAPQRTISQKSSTMTRKCLSAVPKPGVGPKTHSKGCRAREAEALDSL</sequence>
<proteinExistence type="inferred from homology"/>
<dbReference type="CTD" id="144809"/>